<dbReference type="EMBL" id="SRMA01025407">
    <property type="protein sequence ID" value="TRY95152.1"/>
    <property type="molecule type" value="Genomic_DNA"/>
</dbReference>
<reference evidence="1 2" key="1">
    <citation type="journal article" date="2019" name="Sci. Data">
        <title>Hybrid genome assembly and annotation of Danionella translucida.</title>
        <authorList>
            <person name="Kadobianskyi M."/>
            <person name="Schulze L."/>
            <person name="Schuelke M."/>
            <person name="Judkewitz B."/>
        </authorList>
    </citation>
    <scope>NUCLEOTIDE SEQUENCE [LARGE SCALE GENOMIC DNA]</scope>
    <source>
        <strain evidence="1 2">Bolton</strain>
    </source>
</reference>
<organism evidence="1 2">
    <name type="scientific">Danionella cerebrum</name>
    <dbReference type="NCBI Taxonomy" id="2873325"/>
    <lineage>
        <taxon>Eukaryota</taxon>
        <taxon>Metazoa</taxon>
        <taxon>Chordata</taxon>
        <taxon>Craniata</taxon>
        <taxon>Vertebrata</taxon>
        <taxon>Euteleostomi</taxon>
        <taxon>Actinopterygii</taxon>
        <taxon>Neopterygii</taxon>
        <taxon>Teleostei</taxon>
        <taxon>Ostariophysi</taxon>
        <taxon>Cypriniformes</taxon>
        <taxon>Danionidae</taxon>
        <taxon>Danioninae</taxon>
        <taxon>Danionella</taxon>
    </lineage>
</organism>
<evidence type="ECO:0000313" key="1">
    <source>
        <dbReference type="EMBL" id="TRY95152.1"/>
    </source>
</evidence>
<proteinExistence type="predicted"/>
<evidence type="ECO:0000313" key="2">
    <source>
        <dbReference type="Proteomes" id="UP000316079"/>
    </source>
</evidence>
<accession>A0A553QYW4</accession>
<protein>
    <submittedName>
        <fullName evidence="1">Uncharacterized protein</fullName>
    </submittedName>
</protein>
<dbReference type="AlphaFoldDB" id="A0A553QYW4"/>
<dbReference type="Proteomes" id="UP000316079">
    <property type="component" value="Unassembled WGS sequence"/>
</dbReference>
<dbReference type="OrthoDB" id="418495at2759"/>
<sequence length="96" mass="10395">MSGSSSYHRHLLIFTLASVEQGVQKGSHDVAARLSSLASTLLVLAELLQVTSGGPAQSLHLFTLLICEKEPQRDPEKFTAMMSKIQECTLSLLSLP</sequence>
<keyword evidence="2" id="KW-1185">Reference proteome</keyword>
<gene>
    <name evidence="1" type="ORF">DNTS_003856</name>
</gene>
<comment type="caution">
    <text evidence="1">The sequence shown here is derived from an EMBL/GenBank/DDBJ whole genome shotgun (WGS) entry which is preliminary data.</text>
</comment>
<name>A0A553QYW4_9TELE</name>